<organism evidence="1 2">
    <name type="scientific">Panagrolaimus sp. JU765</name>
    <dbReference type="NCBI Taxonomy" id="591449"/>
    <lineage>
        <taxon>Eukaryota</taxon>
        <taxon>Metazoa</taxon>
        <taxon>Ecdysozoa</taxon>
        <taxon>Nematoda</taxon>
        <taxon>Chromadorea</taxon>
        <taxon>Rhabditida</taxon>
        <taxon>Tylenchina</taxon>
        <taxon>Panagrolaimomorpha</taxon>
        <taxon>Panagrolaimoidea</taxon>
        <taxon>Panagrolaimidae</taxon>
        <taxon>Panagrolaimus</taxon>
    </lineage>
</organism>
<evidence type="ECO:0000313" key="2">
    <source>
        <dbReference type="WBParaSite" id="JU765_v2.g10531.t1"/>
    </source>
</evidence>
<evidence type="ECO:0000313" key="1">
    <source>
        <dbReference type="Proteomes" id="UP000887576"/>
    </source>
</evidence>
<name>A0AC34PW20_9BILA</name>
<protein>
    <submittedName>
        <fullName evidence="2">MIT domain-containing protein</fullName>
    </submittedName>
</protein>
<dbReference type="WBParaSite" id="JU765_v2.g10531.t1">
    <property type="protein sequence ID" value="JU765_v2.g10531.t1"/>
    <property type="gene ID" value="JU765_v2.g10531"/>
</dbReference>
<sequence length="229" mass="26696">MGDEVLFDKAGHALHLATNYDLQGNYTQAVDHYVQGVELLSQYIRGPIPNYKMIALKKQIEKYLDRAEDLRAKERSSVSYRQVRVREIAEDSVGHSYENIFKDVLNEKITKVTVEEPYIDLNHQQRNFVRFCELLVVRAPKLKQITLITKNCDDKFVQPLRGSLKKKNVDFVVRIRGDIHDREILFDDGCKVKMGRGLDIYKKAAEFTLGYYDLNMRPCRACKIDYFIP</sequence>
<accession>A0AC34PW20</accession>
<dbReference type="Proteomes" id="UP000887576">
    <property type="component" value="Unplaced"/>
</dbReference>
<proteinExistence type="predicted"/>
<reference evidence="2" key="1">
    <citation type="submission" date="2022-11" db="UniProtKB">
        <authorList>
            <consortium name="WormBaseParasite"/>
        </authorList>
    </citation>
    <scope>IDENTIFICATION</scope>
</reference>